<dbReference type="EC" id="2.1.1.37" evidence="1"/>
<keyword evidence="8" id="KW-0227">DNA damage</keyword>
<sequence length="584" mass="64222">MACCDTQVVPTNSVSAMRTADLAPSARLAPTASSTATGCTTCDIDQAFLRTTSRPDYESLDDPIHVVDLFCGGGGLSLGVAEAARRAGRGTAIALAVEIDRSAADLYALNFPQAYVRRCNIARLFDGRLGSPPTKSERALQAKVLQVDVLVAGPPCQGHSNLNNSTRREDPRNALYLRAIRAVQVLQPKFAIIENVPAVQHDKGDVVGKAVAHLGLEGSGYSVAHGVLDLVEFGVPQRRRRHILVAVRGQHLDPEQVLESQSPCRDHDERTVRWAISDLVDVLAASGPDSPSKASPENKIRMEWLHAAPGRTDLPNAMRPKCHRDKKHTYVSMYGRLSWDQPAQTITTGFGSMGQGRFVHPSLPRTLTPHEAARLQTLPDFYDMDEEKGRGAWAMVIGNAVPPLLAVHLVEPLLDALGTTVDEADEGATLTAATRRDRMPPASSEVIRRRMKTTKRRDTKPELALRSALVAKNLRFEVDCKINGGRRKTDIVFPTERVAIYVDGCFWHGCPIHGTIPKQNRQWWIEKLEANKARDRATNEALRSEGWRVLRFWEHHDATAAADEVHREILAIRGKAAANGQETD</sequence>
<evidence type="ECO:0000313" key="14">
    <source>
        <dbReference type="EMBL" id="PZF83937.1"/>
    </source>
</evidence>
<dbReference type="SUPFAM" id="SSF53335">
    <property type="entry name" value="S-adenosyl-L-methionine-dependent methyltransferases"/>
    <property type="match status" value="1"/>
</dbReference>
<evidence type="ECO:0000256" key="6">
    <source>
        <dbReference type="ARBA" id="ARBA00022747"/>
    </source>
</evidence>
<comment type="similarity">
    <text evidence="12 13">Belongs to the class I-like SAM-binding methyltransferase superfamily. C5-methyltransferase family.</text>
</comment>
<dbReference type="AlphaFoldDB" id="A0A2W2C732"/>
<proteinExistence type="inferred from homology"/>
<dbReference type="PRINTS" id="PR00105">
    <property type="entry name" value="C5METTRFRASE"/>
</dbReference>
<comment type="caution">
    <text evidence="14">The sequence shown here is derived from an EMBL/GenBank/DDBJ whole genome shotgun (WGS) entry which is preliminary data.</text>
</comment>
<keyword evidence="7" id="KW-0255">Endonuclease</keyword>
<keyword evidence="9" id="KW-0378">Hydrolase</keyword>
<dbReference type="Proteomes" id="UP000248764">
    <property type="component" value="Unassembled WGS sequence"/>
</dbReference>
<keyword evidence="3 12" id="KW-0808">Transferase</keyword>
<keyword evidence="10" id="KW-0234">DNA repair</keyword>
<gene>
    <name evidence="14" type="ORF">C1I92_10790</name>
</gene>
<keyword evidence="5" id="KW-0540">Nuclease</keyword>
<dbReference type="SUPFAM" id="SSF52980">
    <property type="entry name" value="Restriction endonuclease-like"/>
    <property type="match status" value="1"/>
</dbReference>
<dbReference type="EMBL" id="POTW01000020">
    <property type="protein sequence ID" value="PZF83937.1"/>
    <property type="molecule type" value="Genomic_DNA"/>
</dbReference>
<dbReference type="GO" id="GO:0016787">
    <property type="term" value="F:hydrolase activity"/>
    <property type="evidence" value="ECO:0007669"/>
    <property type="project" value="UniProtKB-KW"/>
</dbReference>
<name>A0A2W2C732_9ACTN</name>
<evidence type="ECO:0000256" key="11">
    <source>
        <dbReference type="ARBA" id="ARBA00029466"/>
    </source>
</evidence>
<dbReference type="PANTHER" id="PTHR10629:SF52">
    <property type="entry name" value="DNA (CYTOSINE-5)-METHYLTRANSFERASE 1"/>
    <property type="match status" value="1"/>
</dbReference>
<evidence type="ECO:0000256" key="7">
    <source>
        <dbReference type="ARBA" id="ARBA00022759"/>
    </source>
</evidence>
<dbReference type="Gene3D" id="3.40.50.150">
    <property type="entry name" value="Vaccinia Virus protein VP39"/>
    <property type="match status" value="1"/>
</dbReference>
<evidence type="ECO:0000256" key="5">
    <source>
        <dbReference type="ARBA" id="ARBA00022722"/>
    </source>
</evidence>
<dbReference type="NCBIfam" id="TIGR00632">
    <property type="entry name" value="vsr"/>
    <property type="match status" value="1"/>
</dbReference>
<dbReference type="GO" id="GO:0003677">
    <property type="term" value="F:DNA binding"/>
    <property type="evidence" value="ECO:0007669"/>
    <property type="project" value="TreeGrafter"/>
</dbReference>
<dbReference type="GO" id="GO:0032259">
    <property type="term" value="P:methylation"/>
    <property type="evidence" value="ECO:0007669"/>
    <property type="project" value="UniProtKB-KW"/>
</dbReference>
<dbReference type="GO" id="GO:0006298">
    <property type="term" value="P:mismatch repair"/>
    <property type="evidence" value="ECO:0007669"/>
    <property type="project" value="InterPro"/>
</dbReference>
<organism evidence="14 15">
    <name type="scientific">Jiangella anatolica</name>
    <dbReference type="NCBI Taxonomy" id="2670374"/>
    <lineage>
        <taxon>Bacteria</taxon>
        <taxon>Bacillati</taxon>
        <taxon>Actinomycetota</taxon>
        <taxon>Actinomycetes</taxon>
        <taxon>Jiangellales</taxon>
        <taxon>Jiangellaceae</taxon>
        <taxon>Jiangella</taxon>
    </lineage>
</organism>
<dbReference type="GO" id="GO:0044027">
    <property type="term" value="P:negative regulation of gene expression via chromosomal CpG island methylation"/>
    <property type="evidence" value="ECO:0007669"/>
    <property type="project" value="TreeGrafter"/>
</dbReference>
<dbReference type="Gene3D" id="3.40.960.10">
    <property type="entry name" value="VSR Endonuclease"/>
    <property type="match status" value="1"/>
</dbReference>
<keyword evidence="15" id="KW-1185">Reference proteome</keyword>
<dbReference type="PANTHER" id="PTHR10629">
    <property type="entry name" value="CYTOSINE-SPECIFIC METHYLTRANSFERASE"/>
    <property type="match status" value="1"/>
</dbReference>
<dbReference type="Pfam" id="PF00145">
    <property type="entry name" value="DNA_methylase"/>
    <property type="match status" value="1"/>
</dbReference>
<dbReference type="GO" id="GO:0004519">
    <property type="term" value="F:endonuclease activity"/>
    <property type="evidence" value="ECO:0007669"/>
    <property type="project" value="UniProtKB-KW"/>
</dbReference>
<keyword evidence="2 12" id="KW-0489">Methyltransferase</keyword>
<evidence type="ECO:0000256" key="10">
    <source>
        <dbReference type="ARBA" id="ARBA00023204"/>
    </source>
</evidence>
<dbReference type="InterPro" id="IPR001525">
    <property type="entry name" value="C5_MeTfrase"/>
</dbReference>
<comment type="similarity">
    <text evidence="11">Belongs to the Vsr family.</text>
</comment>
<dbReference type="InterPro" id="IPR050390">
    <property type="entry name" value="C5-Methyltransferase"/>
</dbReference>
<dbReference type="NCBIfam" id="TIGR00675">
    <property type="entry name" value="dcm"/>
    <property type="match status" value="1"/>
</dbReference>
<evidence type="ECO:0000256" key="8">
    <source>
        <dbReference type="ARBA" id="ARBA00022763"/>
    </source>
</evidence>
<evidence type="ECO:0000256" key="13">
    <source>
        <dbReference type="RuleBase" id="RU000416"/>
    </source>
</evidence>
<dbReference type="InterPro" id="IPR004603">
    <property type="entry name" value="DNA_mismatch_endonuc_vsr"/>
</dbReference>
<evidence type="ECO:0000256" key="9">
    <source>
        <dbReference type="ARBA" id="ARBA00022801"/>
    </source>
</evidence>
<evidence type="ECO:0000313" key="15">
    <source>
        <dbReference type="Proteomes" id="UP000248764"/>
    </source>
</evidence>
<feature type="active site" evidence="12">
    <location>
        <position position="156"/>
    </location>
</feature>
<dbReference type="Pfam" id="PF03852">
    <property type="entry name" value="Vsr"/>
    <property type="match status" value="1"/>
</dbReference>
<dbReference type="PROSITE" id="PS51679">
    <property type="entry name" value="SAM_MT_C5"/>
    <property type="match status" value="1"/>
</dbReference>
<dbReference type="CDD" id="cd00221">
    <property type="entry name" value="Vsr"/>
    <property type="match status" value="1"/>
</dbReference>
<evidence type="ECO:0000256" key="3">
    <source>
        <dbReference type="ARBA" id="ARBA00022679"/>
    </source>
</evidence>
<keyword evidence="6" id="KW-0680">Restriction system</keyword>
<dbReference type="InterPro" id="IPR029063">
    <property type="entry name" value="SAM-dependent_MTases_sf"/>
</dbReference>
<dbReference type="GO" id="GO:0003886">
    <property type="term" value="F:DNA (cytosine-5-)-methyltransferase activity"/>
    <property type="evidence" value="ECO:0007669"/>
    <property type="project" value="UniProtKB-EC"/>
</dbReference>
<dbReference type="GO" id="GO:0009307">
    <property type="term" value="P:DNA restriction-modification system"/>
    <property type="evidence" value="ECO:0007669"/>
    <property type="project" value="UniProtKB-KW"/>
</dbReference>
<reference evidence="14 15" key="1">
    <citation type="submission" date="2018-01" db="EMBL/GenBank/DDBJ databases">
        <title>Draft genome sequence of Jiangella sp. GTF31.</title>
        <authorList>
            <person name="Sahin N."/>
            <person name="Ay H."/>
            <person name="Saygin H."/>
        </authorList>
    </citation>
    <scope>NUCLEOTIDE SEQUENCE [LARGE SCALE GENOMIC DNA]</scope>
    <source>
        <strain evidence="14 15">GTF31</strain>
    </source>
</reference>
<accession>A0A2W2C732</accession>
<keyword evidence="4 12" id="KW-0949">S-adenosyl-L-methionine</keyword>
<evidence type="ECO:0000256" key="1">
    <source>
        <dbReference type="ARBA" id="ARBA00011975"/>
    </source>
</evidence>
<protein>
    <recommendedName>
        <fullName evidence="1">DNA (cytosine-5-)-methyltransferase</fullName>
        <ecNumber evidence="1">2.1.1.37</ecNumber>
    </recommendedName>
</protein>
<dbReference type="InterPro" id="IPR011335">
    <property type="entry name" value="Restrct_endonuc-II-like"/>
</dbReference>
<evidence type="ECO:0000256" key="2">
    <source>
        <dbReference type="ARBA" id="ARBA00022603"/>
    </source>
</evidence>
<dbReference type="Gene3D" id="3.90.120.10">
    <property type="entry name" value="DNA Methylase, subunit A, domain 2"/>
    <property type="match status" value="1"/>
</dbReference>
<evidence type="ECO:0000256" key="12">
    <source>
        <dbReference type="PROSITE-ProRule" id="PRU01016"/>
    </source>
</evidence>
<evidence type="ECO:0000256" key="4">
    <source>
        <dbReference type="ARBA" id="ARBA00022691"/>
    </source>
</evidence>